<dbReference type="AlphaFoldDB" id="A0A916QLU4"/>
<comment type="caution">
    <text evidence="1">The sequence shown here is derived from an EMBL/GenBank/DDBJ whole genome shotgun (WGS) entry which is preliminary data.</text>
</comment>
<keyword evidence="2" id="KW-1185">Reference proteome</keyword>
<sequence>MIPEPKTVRFTERTPYHRMAHVWLLLTEHHRQKICELARVGTGSAKVHWYSVPVSDARLIIEQMRMFGAFCHMIHDDDTAQDRAQTFNESQGTGTDG</sequence>
<protein>
    <submittedName>
        <fullName evidence="1">Uncharacterized protein</fullName>
    </submittedName>
</protein>
<name>A0A916QLU4_9GAMM</name>
<proteinExistence type="predicted"/>
<evidence type="ECO:0000313" key="2">
    <source>
        <dbReference type="Proteomes" id="UP000627715"/>
    </source>
</evidence>
<organism evidence="1 2">
    <name type="scientific">Pseudohongiella nitratireducens</name>
    <dbReference type="NCBI Taxonomy" id="1768907"/>
    <lineage>
        <taxon>Bacteria</taxon>
        <taxon>Pseudomonadati</taxon>
        <taxon>Pseudomonadota</taxon>
        <taxon>Gammaproteobacteria</taxon>
        <taxon>Pseudomonadales</taxon>
        <taxon>Pseudohongiellaceae</taxon>
        <taxon>Pseudohongiella</taxon>
    </lineage>
</organism>
<dbReference type="EMBL" id="BMIY01000015">
    <property type="protein sequence ID" value="GFZ84069.1"/>
    <property type="molecule type" value="Genomic_DNA"/>
</dbReference>
<gene>
    <name evidence="1" type="ORF">GCM10011403_29500</name>
</gene>
<reference evidence="1" key="2">
    <citation type="submission" date="2020-09" db="EMBL/GenBank/DDBJ databases">
        <authorList>
            <person name="Sun Q."/>
            <person name="Zhou Y."/>
        </authorList>
    </citation>
    <scope>NUCLEOTIDE SEQUENCE</scope>
    <source>
        <strain evidence="1">CGMCC 1.15425</strain>
    </source>
</reference>
<accession>A0A916QLU4</accession>
<reference evidence="1" key="1">
    <citation type="journal article" date="2014" name="Int. J. Syst. Evol. Microbiol.">
        <title>Complete genome sequence of Corynebacterium casei LMG S-19264T (=DSM 44701T), isolated from a smear-ripened cheese.</title>
        <authorList>
            <consortium name="US DOE Joint Genome Institute (JGI-PGF)"/>
            <person name="Walter F."/>
            <person name="Albersmeier A."/>
            <person name="Kalinowski J."/>
            <person name="Ruckert C."/>
        </authorList>
    </citation>
    <scope>NUCLEOTIDE SEQUENCE</scope>
    <source>
        <strain evidence="1">CGMCC 1.15425</strain>
    </source>
</reference>
<dbReference type="Proteomes" id="UP000627715">
    <property type="component" value="Unassembled WGS sequence"/>
</dbReference>
<dbReference type="RefSeq" id="WP_068811081.1">
    <property type="nucleotide sequence ID" value="NZ_BMIY01000015.1"/>
</dbReference>
<evidence type="ECO:0000313" key="1">
    <source>
        <dbReference type="EMBL" id="GFZ84069.1"/>
    </source>
</evidence>